<dbReference type="EMBL" id="CCAG010005902">
    <property type="status" value="NOT_ANNOTATED_CDS"/>
    <property type="molecule type" value="Genomic_DNA"/>
</dbReference>
<accession>A0A1B0GBY0</accession>
<dbReference type="EnsemblMetazoa" id="GMOY010811-RA">
    <property type="protein sequence ID" value="GMOY010811-PA"/>
    <property type="gene ID" value="GMOY010811"/>
</dbReference>
<keyword evidence="1" id="KW-0472">Membrane</keyword>
<dbReference type="STRING" id="37546.A0A1B0GBY0"/>
<feature type="transmembrane region" description="Helical" evidence="1">
    <location>
        <begin position="45"/>
        <end position="61"/>
    </location>
</feature>
<dbReference type="PhylomeDB" id="A0A1B0GBY0"/>
<evidence type="ECO:0000256" key="1">
    <source>
        <dbReference type="SAM" id="Phobius"/>
    </source>
</evidence>
<proteinExistence type="predicted"/>
<protein>
    <submittedName>
        <fullName evidence="2">Uncharacterized protein</fullName>
    </submittedName>
</protein>
<keyword evidence="1" id="KW-0812">Transmembrane</keyword>
<organism evidence="2 3">
    <name type="scientific">Glossina morsitans morsitans</name>
    <name type="common">Savannah tsetse fly</name>
    <dbReference type="NCBI Taxonomy" id="37546"/>
    <lineage>
        <taxon>Eukaryota</taxon>
        <taxon>Metazoa</taxon>
        <taxon>Ecdysozoa</taxon>
        <taxon>Arthropoda</taxon>
        <taxon>Hexapoda</taxon>
        <taxon>Insecta</taxon>
        <taxon>Pterygota</taxon>
        <taxon>Neoptera</taxon>
        <taxon>Endopterygota</taxon>
        <taxon>Diptera</taxon>
        <taxon>Brachycera</taxon>
        <taxon>Muscomorpha</taxon>
        <taxon>Hippoboscoidea</taxon>
        <taxon>Glossinidae</taxon>
        <taxon>Glossina</taxon>
    </lineage>
</organism>
<name>A0A1B0GBY0_GLOMM</name>
<evidence type="ECO:0000313" key="2">
    <source>
        <dbReference type="EnsemblMetazoa" id="GMOY010811-PA"/>
    </source>
</evidence>
<dbReference type="VEuPathDB" id="VectorBase:GMOY010811"/>
<evidence type="ECO:0000313" key="3">
    <source>
        <dbReference type="Proteomes" id="UP000092444"/>
    </source>
</evidence>
<dbReference type="AlphaFoldDB" id="A0A1B0GBY0"/>
<dbReference type="Proteomes" id="UP000092444">
    <property type="component" value="Unassembled WGS sequence"/>
</dbReference>
<reference evidence="2" key="1">
    <citation type="submission" date="2020-05" db="UniProtKB">
        <authorList>
            <consortium name="EnsemblMetazoa"/>
        </authorList>
    </citation>
    <scope>IDENTIFICATION</scope>
    <source>
        <strain evidence="2">Yale</strain>
    </source>
</reference>
<sequence>MDSLEKEFQVFFSLLKKQNPLAEDKSFICNRLREFEHRPSLKKRCLHRIVILMIAALFFWYNDVHWFLSAIGRLFLIQMTPYWNWSPLYNAKCLLETGENPATRTVHVALSSSEMDDENCVLCEFIAVPVVITDSHQLLRVQDLFDVILLKSSNFLKNQPCDVSTNLLIKKFFNMEAALIKAAKLIKFEKKWFLQFRNCQLEAVKLARAFILRPYYYPKHLSSAYTTWLLMSHNYRSKEMRILRTQGLIIMQQLLGNLVLKLRAKEPCTVNCPNIHLLLKQGESLIFTTDLWILSYGFATEFSSNTTSVTTIMEVQWDI</sequence>
<keyword evidence="3" id="KW-1185">Reference proteome</keyword>
<keyword evidence="1" id="KW-1133">Transmembrane helix</keyword>